<dbReference type="Proteomes" id="UP000032027">
    <property type="component" value="Chromosome"/>
</dbReference>
<dbReference type="GO" id="GO:0006508">
    <property type="term" value="P:proteolysis"/>
    <property type="evidence" value="ECO:0007669"/>
    <property type="project" value="UniProtKB-KW"/>
</dbReference>
<keyword evidence="2" id="KW-0378">Hydrolase</keyword>
<reference evidence="3" key="1">
    <citation type="submission" date="2015-02" db="EMBL/GenBank/DDBJ databases">
        <title>Characterization of two novel Thaumarchaeota isolated from the Northern Adriatic Sea.</title>
        <authorList>
            <person name="Bayer B."/>
            <person name="Vojvoda J."/>
            <person name="Offre P."/>
            <person name="Srivastava A."/>
            <person name="Elisabeth N."/>
            <person name="Garcia J.A.L."/>
            <person name="Schleper C."/>
            <person name="Herndl G.J."/>
        </authorList>
    </citation>
    <scope>NUCLEOTIDE SEQUENCE [LARGE SCALE GENOMIC DNA]</scope>
    <source>
        <strain evidence="3">D3C</strain>
    </source>
</reference>
<dbReference type="GO" id="GO:0008233">
    <property type="term" value="F:peptidase activity"/>
    <property type="evidence" value="ECO:0007669"/>
    <property type="project" value="UniProtKB-KW"/>
</dbReference>
<dbReference type="RefSeq" id="WP_237087733.1">
    <property type="nucleotide sequence ID" value="NZ_CP010868.1"/>
</dbReference>
<feature type="transmembrane region" description="Helical" evidence="1">
    <location>
        <begin position="115"/>
        <end position="134"/>
    </location>
</feature>
<dbReference type="KEGG" id="nid:NPIRD3C_0901"/>
<gene>
    <name evidence="2" type="ORF">NPIRD3C_0901</name>
</gene>
<evidence type="ECO:0000313" key="3">
    <source>
        <dbReference type="Proteomes" id="UP000032027"/>
    </source>
</evidence>
<keyword evidence="1" id="KW-0472">Membrane</keyword>
<evidence type="ECO:0000256" key="1">
    <source>
        <dbReference type="SAM" id="Phobius"/>
    </source>
</evidence>
<keyword evidence="1" id="KW-0812">Transmembrane</keyword>
<accession>A0A0C5BQU8</accession>
<keyword evidence="2" id="KW-0645">Protease</keyword>
<feature type="transmembrane region" description="Helical" evidence="1">
    <location>
        <begin position="202"/>
        <end position="220"/>
    </location>
</feature>
<evidence type="ECO:0000313" key="2">
    <source>
        <dbReference type="EMBL" id="AJM92113.1"/>
    </source>
</evidence>
<reference evidence="2 3" key="2">
    <citation type="journal article" date="2016" name="ISME J.">
        <title>Physiological and genomic characterization of two novel marine thaumarchaeal strains indicates niche differentiation.</title>
        <authorList>
            <person name="Bayer B."/>
            <person name="Vojvoda J."/>
            <person name="Offre P."/>
            <person name="Alves R.J."/>
            <person name="Elisabeth N.H."/>
            <person name="Garcia J.A."/>
            <person name="Volland J.M."/>
            <person name="Srivastava A."/>
            <person name="Schleper C."/>
            <person name="Herndl G.J."/>
        </authorList>
    </citation>
    <scope>NUCLEOTIDE SEQUENCE [LARGE SCALE GENOMIC DNA]</scope>
    <source>
        <strain evidence="2 3">D3C</strain>
    </source>
</reference>
<protein>
    <submittedName>
        <fullName evidence="2">CAAX amino terminal protease family protein</fullName>
    </submittedName>
</protein>
<reference evidence="2 3" key="3">
    <citation type="journal article" date="2019" name="Int. J. Syst. Evol. Microbiol.">
        <title>Nitrosopumilus adriaticus sp. nov. and Nitrosopumilus piranensis sp. nov., two ammonia-oxidizing archaea from the Adriatic Sea and members of the class Nitrososphaeria.</title>
        <authorList>
            <person name="Bayer B."/>
            <person name="Vojvoda J."/>
            <person name="Reinthaler T."/>
            <person name="Reyes C."/>
            <person name="Pinto M."/>
            <person name="Herndl G.J."/>
        </authorList>
    </citation>
    <scope>NUCLEOTIDE SEQUENCE [LARGE SCALE GENOMIC DNA]</scope>
    <source>
        <strain evidence="2 3">D3C</strain>
    </source>
</reference>
<proteinExistence type="predicted"/>
<dbReference type="GeneID" id="41600070"/>
<dbReference type="EMBL" id="CP010868">
    <property type="protein sequence ID" value="AJM92113.1"/>
    <property type="molecule type" value="Genomic_DNA"/>
</dbReference>
<feature type="transmembrane region" description="Helical" evidence="1">
    <location>
        <begin position="173"/>
        <end position="190"/>
    </location>
</feature>
<name>A0A0C5BQU8_9ARCH</name>
<organism evidence="2 3">
    <name type="scientific">Nitrosopumilus piranensis</name>
    <dbReference type="NCBI Taxonomy" id="1582439"/>
    <lineage>
        <taxon>Archaea</taxon>
        <taxon>Nitrososphaerota</taxon>
        <taxon>Nitrososphaeria</taxon>
        <taxon>Nitrosopumilales</taxon>
        <taxon>Nitrosopumilaceae</taxon>
        <taxon>Nitrosopumilus</taxon>
    </lineage>
</organism>
<dbReference type="HOGENOM" id="CLU_1307858_0_0_2"/>
<sequence length="222" mass="24940">MKVEISDFNPRTWLKPYKRNNILHLSMMALFYHALSMALMYTGSFLAKSTIAGYETPDFPVSVALALSAGLLEESVFFGIPYFMTGNPVILFGAGMVWSSLHLFSYGVYSVETLAYGGFLLSIPHIFFSIRTWISGKGWFAIAFHSGWNFSFLIIYCVLGIRQCSIINDTHDVLNVIMAVAVGMIVYLAFKNKTRQINRFYYLIPVAVILVSLAILYVTGSF</sequence>
<dbReference type="PATRIC" id="fig|1582439.9.peg.929"/>
<dbReference type="AlphaFoldDB" id="A0A0C5BQU8"/>
<keyword evidence="1" id="KW-1133">Transmembrane helix</keyword>
<feature type="transmembrane region" description="Helical" evidence="1">
    <location>
        <begin position="141"/>
        <end position="161"/>
    </location>
</feature>
<feature type="transmembrane region" description="Helical" evidence="1">
    <location>
        <begin position="21"/>
        <end position="41"/>
    </location>
</feature>
<keyword evidence="3" id="KW-1185">Reference proteome</keyword>